<comment type="similarity">
    <text evidence="2 15">Belongs to the cation transport ATPase (P-type) (TC 3.A.3) family. Type IV subfamily.</text>
</comment>
<dbReference type="SUPFAM" id="SSF56784">
    <property type="entry name" value="HAD-like"/>
    <property type="match status" value="1"/>
</dbReference>
<feature type="transmembrane region" description="Helical" evidence="15">
    <location>
        <begin position="1127"/>
        <end position="1147"/>
    </location>
</feature>
<dbReference type="PROSITE" id="PS00154">
    <property type="entry name" value="ATPASE_E1_E2"/>
    <property type="match status" value="1"/>
</dbReference>
<dbReference type="GO" id="GO:0140326">
    <property type="term" value="F:ATPase-coupled intramembrane lipid transporter activity"/>
    <property type="evidence" value="ECO:0007669"/>
    <property type="project" value="UniProtKB-EC"/>
</dbReference>
<dbReference type="GO" id="GO:0000287">
    <property type="term" value="F:magnesium ion binding"/>
    <property type="evidence" value="ECO:0007669"/>
    <property type="project" value="UniProtKB-UniRule"/>
</dbReference>
<keyword evidence="9 15" id="KW-1133">Transmembrane helix</keyword>
<feature type="binding site" evidence="13">
    <location>
        <position position="1041"/>
    </location>
    <ligand>
        <name>ATP</name>
        <dbReference type="ChEBI" id="CHEBI:30616"/>
    </ligand>
</feature>
<dbReference type="InterPro" id="IPR023298">
    <property type="entry name" value="ATPase_P-typ_TM_dom_sf"/>
</dbReference>
<organism evidence="19 20">
    <name type="scientific">Prototheca wickerhamii</name>
    <dbReference type="NCBI Taxonomy" id="3111"/>
    <lineage>
        <taxon>Eukaryota</taxon>
        <taxon>Viridiplantae</taxon>
        <taxon>Chlorophyta</taxon>
        <taxon>core chlorophytes</taxon>
        <taxon>Trebouxiophyceae</taxon>
        <taxon>Chlorellales</taxon>
        <taxon>Chlorellaceae</taxon>
        <taxon>Prototheca</taxon>
    </lineage>
</organism>
<keyword evidence="7 14" id="KW-0460">Magnesium</keyword>
<feature type="domain" description="P-type ATPase C-terminal" evidence="18">
    <location>
        <begin position="1064"/>
        <end position="1313"/>
    </location>
</feature>
<feature type="transmembrane region" description="Helical" evidence="15">
    <location>
        <begin position="148"/>
        <end position="170"/>
    </location>
</feature>
<dbReference type="InterPro" id="IPR008250">
    <property type="entry name" value="ATPase_P-typ_transduc_dom_A_sf"/>
</dbReference>
<accession>A0AAD9II62</accession>
<feature type="transmembrane region" description="Helical" evidence="15">
    <location>
        <begin position="1099"/>
        <end position="1115"/>
    </location>
</feature>
<keyword evidence="3 15" id="KW-0812">Transmembrane</keyword>
<dbReference type="InterPro" id="IPR036412">
    <property type="entry name" value="HAD-like_sf"/>
</dbReference>
<evidence type="ECO:0000256" key="4">
    <source>
        <dbReference type="ARBA" id="ARBA00022723"/>
    </source>
</evidence>
<feature type="transmembrane region" description="Helical" evidence="15">
    <location>
        <begin position="1239"/>
        <end position="1262"/>
    </location>
</feature>
<feature type="binding site" evidence="14">
    <location>
        <position position="512"/>
    </location>
    <ligand>
        <name>Mg(2+)</name>
        <dbReference type="ChEBI" id="CHEBI:18420"/>
    </ligand>
</feature>
<feature type="transmembrane region" description="Helical" evidence="15">
    <location>
        <begin position="391"/>
        <end position="412"/>
    </location>
</feature>
<feature type="binding site" evidence="14">
    <location>
        <position position="510"/>
    </location>
    <ligand>
        <name>Mg(2+)</name>
        <dbReference type="ChEBI" id="CHEBI:18420"/>
    </ligand>
</feature>
<dbReference type="InterPro" id="IPR001757">
    <property type="entry name" value="P_typ_ATPase"/>
</dbReference>
<keyword evidence="5 13" id="KW-0547">Nucleotide-binding</keyword>
<evidence type="ECO:0000256" key="15">
    <source>
        <dbReference type="RuleBase" id="RU362033"/>
    </source>
</evidence>
<feature type="binding site" evidence="13">
    <location>
        <position position="828"/>
    </location>
    <ligand>
        <name>ATP</name>
        <dbReference type="ChEBI" id="CHEBI:30616"/>
    </ligand>
</feature>
<sequence length="1405" mass="154764">MAESQKNLLRVEIPEDGGDAAMRSSSSKGDISTDAKTRSKFSPAVVLNKLNPLEIAKMPGKAVNKLRSRNTVDPRKMAARNAQFNSAMAREGDKSYSKNWRRGGSKKGGDKKGGGGEEDRREIDFDPQHGTTTSVQTSNLVITSKYNVLTFLPIFLFEMFSRVAYLYFLLQAALSWWSVVSPFGGVGATAALVFVLVVAAIKAIWEDVKRHREDETMNRSIAHRANPDGSVTDVPWTDVRVGDALLVRDDELFPADLVCLQTELPDRVCFIRTTNLDGETNLKIRKPLDFKGVAADSVAEVMRLHIKLSAEGPNKNLHRFRGLATVLHDDYATLPIPITMNEMLLRGCMLKNSGAVLGMVVYTGRESRIQMNAARTPNKVGSFDRFLNLQIGLVIAFQLALVVFCASANLVWQHRMGNDRPYLALDAHVEGIYGNGFVQWLINLLTFWILLSYLVPISLFVTLEIVKFWQGFVFINLDPAMKDPVTREHARCRNSGLNEDLGRVEYIFSDKTGTLTSNEMELRAIAIKGVAWGPAEALRRFDPRLDAACAHLHRSKSLRGVVDMGGSSAELLSRGLDDDVVEGSGVTTAPPPSAFASGANASSSPPLSDLGPHLVDFWTNICICQSLILEADPAGPGRPPVYQGPSPDEVALVAAARRLGFEFKARSQSGVTISVLGEDAEFEVLNVLEYSSERGCMSVIARAPDGSIRLYCKGSDAKVMRKIRGDTDPALLRATDGNLHAFARKGLRTLLLGTRILEDDWHAEWDARYQEAAAAFEDRDARLDALGDEVERDLELVGVTAIEDKLQDGVPEAIQTLLEAGIRVWMITGDKMETAVNIAISCHLVGDMDSIMMLVVDEKAFGGGGTTTTVEQQQQQPAIQVVSADGAAVATSDASQDPSSVDPIKKPALSPAAQEAERLLDEFLARLIELYRASTGDATVRDAADLPHEWQQAEMAVDGPTLTYILGDAGLARKLALLAAHCSGVVVSRSSPSQKAGVVRLMTRYEMDRVTGTKRGLRRWYARYKRRLSGKMLSIGDGANDVAMLQTADVGVGIMGKEGRQATNNADYAISQFRFLVRLLLVHGNLSYYRLARLIKYSFYKNITFAFVLFYYQFYNGFSGQSLVDSITAAVFNVVFTSVPILLFAVLDRPVRDLETYIHFPKLYDKSDSNTLTTLAFWKTGVLLAVEHGAICFFIPYYAVATSGHNNITDVYSLGKVTFVAMLGTVTLEVALIARYWTWLFAVFVALSYFLVYPYMVVFPLIELAAEIYDPANVGVAEVVLGSPTFWFSIIVCYLLSFGIRYAERTYEWAYRPQDTMIIAEIERENEALGKTWMDRRMDEASRKRLESLGVEMVARPGRGSDSDTSDEERHELRSGTADSAEPDLENVVVHAAPRADGLPSPGRG</sequence>
<dbReference type="SUPFAM" id="SSF81660">
    <property type="entry name" value="Metal cation-transporting ATPase, ATP-binding domain N"/>
    <property type="match status" value="1"/>
</dbReference>
<reference evidence="19" key="1">
    <citation type="submission" date="2021-01" db="EMBL/GenBank/DDBJ databases">
        <authorList>
            <person name="Eckstrom K.M.E."/>
        </authorList>
    </citation>
    <scope>NUCLEOTIDE SEQUENCE</scope>
    <source>
        <strain evidence="19">UVCC 0001</strain>
    </source>
</reference>
<evidence type="ECO:0000256" key="13">
    <source>
        <dbReference type="PIRSR" id="PIRSR606539-2"/>
    </source>
</evidence>
<evidence type="ECO:0000256" key="11">
    <source>
        <dbReference type="ARBA" id="ARBA00034036"/>
    </source>
</evidence>
<dbReference type="SFLD" id="SFLDG00002">
    <property type="entry name" value="C1.7:_P-type_atpase_like"/>
    <property type="match status" value="1"/>
</dbReference>
<feature type="compositionally biased region" description="Basic and acidic residues" evidence="16">
    <location>
        <begin position="107"/>
        <end position="127"/>
    </location>
</feature>
<dbReference type="Pfam" id="PF16209">
    <property type="entry name" value="PhoLip_ATPase_N"/>
    <property type="match status" value="1"/>
</dbReference>
<feature type="binding site" evidence="13">
    <location>
        <position position="512"/>
    </location>
    <ligand>
        <name>ATP</name>
        <dbReference type="ChEBI" id="CHEBI:30616"/>
    </ligand>
</feature>
<feature type="binding site" evidence="13">
    <location>
        <position position="1040"/>
    </location>
    <ligand>
        <name>ATP</name>
        <dbReference type="ChEBI" id="CHEBI:30616"/>
    </ligand>
</feature>
<dbReference type="SUPFAM" id="SSF81665">
    <property type="entry name" value="Calcium ATPase, transmembrane domain M"/>
    <property type="match status" value="1"/>
</dbReference>
<evidence type="ECO:0000256" key="6">
    <source>
        <dbReference type="ARBA" id="ARBA00022840"/>
    </source>
</evidence>
<feature type="binding site" evidence="13">
    <location>
        <position position="510"/>
    </location>
    <ligand>
        <name>ATP</name>
        <dbReference type="ChEBI" id="CHEBI:30616"/>
    </ligand>
</feature>
<evidence type="ECO:0000256" key="9">
    <source>
        <dbReference type="ARBA" id="ARBA00022989"/>
    </source>
</evidence>
<dbReference type="InterPro" id="IPR032630">
    <property type="entry name" value="P_typ_ATPase_c"/>
</dbReference>
<feature type="binding site" evidence="13">
    <location>
        <position position="713"/>
    </location>
    <ligand>
        <name>ATP</name>
        <dbReference type="ChEBI" id="CHEBI:30616"/>
    </ligand>
</feature>
<evidence type="ECO:0000313" key="20">
    <source>
        <dbReference type="Proteomes" id="UP001255856"/>
    </source>
</evidence>
<protein>
    <recommendedName>
        <fullName evidence="15">Phospholipid-transporting ATPase</fullName>
        <ecNumber evidence="15">7.6.2.1</ecNumber>
    </recommendedName>
</protein>
<comment type="cofactor">
    <cofactor evidence="14">
        <name>Mg(2+)</name>
        <dbReference type="ChEBI" id="CHEBI:18420"/>
    </cofactor>
</comment>
<dbReference type="PANTHER" id="PTHR24092:SF150">
    <property type="entry name" value="PHOSPHOLIPID-TRANSPORTING ATPASE"/>
    <property type="match status" value="1"/>
</dbReference>
<feature type="binding site" evidence="13">
    <location>
        <position position="748"/>
    </location>
    <ligand>
        <name>ATP</name>
        <dbReference type="ChEBI" id="CHEBI:30616"/>
    </ligand>
</feature>
<comment type="caution">
    <text evidence="19">The sequence shown here is derived from an EMBL/GenBank/DDBJ whole genome shotgun (WGS) entry which is preliminary data.</text>
</comment>
<name>A0AAD9II62_PROWI</name>
<feature type="transmembrane region" description="Helical" evidence="15">
    <location>
        <begin position="1211"/>
        <end position="1232"/>
    </location>
</feature>
<feature type="region of interest" description="Disordered" evidence="16">
    <location>
        <begin position="1355"/>
        <end position="1405"/>
    </location>
</feature>
<evidence type="ECO:0000259" key="17">
    <source>
        <dbReference type="Pfam" id="PF16209"/>
    </source>
</evidence>
<evidence type="ECO:0000256" key="8">
    <source>
        <dbReference type="ARBA" id="ARBA00022967"/>
    </source>
</evidence>
<evidence type="ECO:0000256" key="5">
    <source>
        <dbReference type="ARBA" id="ARBA00022741"/>
    </source>
</evidence>
<evidence type="ECO:0000259" key="18">
    <source>
        <dbReference type="Pfam" id="PF16212"/>
    </source>
</evidence>
<feature type="region of interest" description="Disordered" evidence="16">
    <location>
        <begin position="1"/>
        <end position="38"/>
    </location>
</feature>
<feature type="region of interest" description="Disordered" evidence="16">
    <location>
        <begin position="890"/>
        <end position="909"/>
    </location>
</feature>
<feature type="region of interest" description="Disordered" evidence="16">
    <location>
        <begin position="582"/>
        <end position="602"/>
    </location>
</feature>
<dbReference type="Gene3D" id="2.70.150.10">
    <property type="entry name" value="Calcium-transporting ATPase, cytoplasmic transduction domain A"/>
    <property type="match status" value="1"/>
</dbReference>
<evidence type="ECO:0000256" key="3">
    <source>
        <dbReference type="ARBA" id="ARBA00022692"/>
    </source>
</evidence>
<dbReference type="PRINTS" id="PR00119">
    <property type="entry name" value="CATATPASE"/>
</dbReference>
<dbReference type="Gene3D" id="3.40.1110.10">
    <property type="entry name" value="Calcium-transporting ATPase, cytoplasmic domain N"/>
    <property type="match status" value="2"/>
</dbReference>
<keyword evidence="6 13" id="KW-0067">ATP-binding</keyword>
<gene>
    <name evidence="19" type="ORF">QBZ16_003866</name>
</gene>
<keyword evidence="20" id="KW-1185">Reference proteome</keyword>
<keyword evidence="8 15" id="KW-1278">Translocase</keyword>
<dbReference type="Pfam" id="PF16212">
    <property type="entry name" value="PhoLip_ATPase_C"/>
    <property type="match status" value="1"/>
</dbReference>
<feature type="binding site" evidence="13">
    <location>
        <position position="995"/>
    </location>
    <ligand>
        <name>ATP</name>
        <dbReference type="ChEBI" id="CHEBI:30616"/>
    </ligand>
</feature>
<dbReference type="SFLD" id="SFLDS00003">
    <property type="entry name" value="Haloacid_Dehalogenase"/>
    <property type="match status" value="1"/>
</dbReference>
<evidence type="ECO:0000313" key="19">
    <source>
        <dbReference type="EMBL" id="KAK2077998.1"/>
    </source>
</evidence>
<dbReference type="NCBIfam" id="TIGR01494">
    <property type="entry name" value="ATPase_P-type"/>
    <property type="match status" value="2"/>
</dbReference>
<feature type="transmembrane region" description="Helical" evidence="15">
    <location>
        <begin position="440"/>
        <end position="463"/>
    </location>
</feature>
<keyword evidence="10 15" id="KW-0472">Membrane</keyword>
<dbReference type="NCBIfam" id="TIGR01652">
    <property type="entry name" value="ATPase-Plipid"/>
    <property type="match status" value="1"/>
</dbReference>
<dbReference type="GO" id="GO:0016887">
    <property type="term" value="F:ATP hydrolysis activity"/>
    <property type="evidence" value="ECO:0007669"/>
    <property type="project" value="InterPro"/>
</dbReference>
<dbReference type="InterPro" id="IPR018303">
    <property type="entry name" value="ATPase_P-typ_P_site"/>
</dbReference>
<evidence type="ECO:0000256" key="1">
    <source>
        <dbReference type="ARBA" id="ARBA00004141"/>
    </source>
</evidence>
<dbReference type="SUPFAM" id="SSF81653">
    <property type="entry name" value="Calcium ATPase, transduction domain A"/>
    <property type="match status" value="1"/>
</dbReference>
<dbReference type="Pfam" id="PF13246">
    <property type="entry name" value="Cation_ATPase"/>
    <property type="match status" value="1"/>
</dbReference>
<feature type="binding site" evidence="13">
    <location>
        <position position="649"/>
    </location>
    <ligand>
        <name>ATP</name>
        <dbReference type="ChEBI" id="CHEBI:30616"/>
    </ligand>
</feature>
<feature type="transmembrane region" description="Helical" evidence="15">
    <location>
        <begin position="1176"/>
        <end position="1199"/>
    </location>
</feature>
<dbReference type="Gene3D" id="3.40.50.1000">
    <property type="entry name" value="HAD superfamily/HAD-like"/>
    <property type="match status" value="2"/>
</dbReference>
<dbReference type="EC" id="7.6.2.1" evidence="15"/>
<feature type="binding site" evidence="14">
    <location>
        <position position="1041"/>
    </location>
    <ligand>
        <name>Mg(2+)</name>
        <dbReference type="ChEBI" id="CHEBI:18420"/>
    </ligand>
</feature>
<dbReference type="PANTHER" id="PTHR24092">
    <property type="entry name" value="PROBABLE PHOSPHOLIPID-TRANSPORTING ATPASE"/>
    <property type="match status" value="1"/>
</dbReference>
<dbReference type="InterPro" id="IPR044492">
    <property type="entry name" value="P_typ_ATPase_HD_dom"/>
</dbReference>
<dbReference type="InterPro" id="IPR023299">
    <property type="entry name" value="ATPase_P-typ_cyto_dom_N"/>
</dbReference>
<dbReference type="InterPro" id="IPR032631">
    <property type="entry name" value="P-type_ATPase_N"/>
</dbReference>
<dbReference type="InterPro" id="IPR023214">
    <property type="entry name" value="HAD_sf"/>
</dbReference>
<dbReference type="GO" id="GO:0045332">
    <property type="term" value="P:phospholipid translocation"/>
    <property type="evidence" value="ECO:0007669"/>
    <property type="project" value="TreeGrafter"/>
</dbReference>
<dbReference type="EMBL" id="JASFZW010000005">
    <property type="protein sequence ID" value="KAK2077998.1"/>
    <property type="molecule type" value="Genomic_DNA"/>
</dbReference>
<dbReference type="InterPro" id="IPR006539">
    <property type="entry name" value="P-type_ATPase_IV"/>
</dbReference>
<evidence type="ECO:0000256" key="2">
    <source>
        <dbReference type="ARBA" id="ARBA00008109"/>
    </source>
</evidence>
<evidence type="ECO:0000256" key="14">
    <source>
        <dbReference type="PIRSR" id="PIRSR606539-3"/>
    </source>
</evidence>
<comment type="catalytic activity">
    <reaction evidence="11 15">
        <text>ATP + H2O + phospholipidSide 1 = ADP + phosphate + phospholipidSide 2.</text>
        <dbReference type="EC" id="7.6.2.1"/>
    </reaction>
</comment>
<dbReference type="GO" id="GO:0005524">
    <property type="term" value="F:ATP binding"/>
    <property type="evidence" value="ECO:0007669"/>
    <property type="project" value="UniProtKB-UniRule"/>
</dbReference>
<feature type="active site" description="4-aspartylphosphate intermediate" evidence="12">
    <location>
        <position position="510"/>
    </location>
</feature>
<feature type="binding site" evidence="13">
    <location>
        <position position="989"/>
    </location>
    <ligand>
        <name>ATP</name>
        <dbReference type="ChEBI" id="CHEBI:30616"/>
    </ligand>
</feature>
<feature type="binding site" evidence="14">
    <location>
        <position position="1037"/>
    </location>
    <ligand>
        <name>Mg(2+)</name>
        <dbReference type="ChEBI" id="CHEBI:18420"/>
    </ligand>
</feature>
<evidence type="ECO:0000256" key="12">
    <source>
        <dbReference type="PIRSR" id="PIRSR606539-1"/>
    </source>
</evidence>
<dbReference type="Proteomes" id="UP001255856">
    <property type="component" value="Unassembled WGS sequence"/>
</dbReference>
<evidence type="ECO:0000256" key="10">
    <source>
        <dbReference type="ARBA" id="ARBA00023136"/>
    </source>
</evidence>
<comment type="subcellular location">
    <subcellularLocation>
        <location evidence="1 15">Membrane</location>
        <topology evidence="1 15">Multi-pass membrane protein</topology>
    </subcellularLocation>
</comment>
<dbReference type="SFLD" id="SFLDF00027">
    <property type="entry name" value="p-type_atpase"/>
    <property type="match status" value="1"/>
</dbReference>
<feature type="binding site" evidence="13">
    <location>
        <position position="830"/>
    </location>
    <ligand>
        <name>ATP</name>
        <dbReference type="ChEBI" id="CHEBI:30616"/>
    </ligand>
</feature>
<proteinExistence type="inferred from homology"/>
<feature type="domain" description="P-type ATPase N-terminal" evidence="17">
    <location>
        <begin position="137"/>
        <end position="185"/>
    </location>
</feature>
<feature type="transmembrane region" description="Helical" evidence="15">
    <location>
        <begin position="1274"/>
        <end position="1296"/>
    </location>
</feature>
<feature type="transmembrane region" description="Helical" evidence="15">
    <location>
        <begin position="176"/>
        <end position="201"/>
    </location>
</feature>
<feature type="binding site" evidence="13">
    <location>
        <position position="511"/>
    </location>
    <ligand>
        <name>ATP</name>
        <dbReference type="ChEBI" id="CHEBI:30616"/>
    </ligand>
</feature>
<dbReference type="GO" id="GO:0005886">
    <property type="term" value="C:plasma membrane"/>
    <property type="evidence" value="ECO:0007669"/>
    <property type="project" value="TreeGrafter"/>
</dbReference>
<evidence type="ECO:0000256" key="16">
    <source>
        <dbReference type="SAM" id="MobiDB-lite"/>
    </source>
</evidence>
<keyword evidence="4 14" id="KW-0479">Metal-binding</keyword>
<evidence type="ECO:0000256" key="7">
    <source>
        <dbReference type="ARBA" id="ARBA00022842"/>
    </source>
</evidence>
<feature type="region of interest" description="Disordered" evidence="16">
    <location>
        <begin position="81"/>
        <end position="131"/>
    </location>
</feature>
<feature type="binding site" evidence="13">
    <location>
        <position position="829"/>
    </location>
    <ligand>
        <name>ATP</name>
        <dbReference type="ChEBI" id="CHEBI:30616"/>
    </ligand>
</feature>